<comment type="similarity">
    <text evidence="1 7">Belongs to the RecO family.</text>
</comment>
<keyword evidence="10" id="KW-1185">Reference proteome</keyword>
<dbReference type="GO" id="GO:0043590">
    <property type="term" value="C:bacterial nucleoid"/>
    <property type="evidence" value="ECO:0007669"/>
    <property type="project" value="TreeGrafter"/>
</dbReference>
<dbReference type="eggNOG" id="COG1381">
    <property type="taxonomic scope" value="Bacteria"/>
</dbReference>
<evidence type="ECO:0000256" key="5">
    <source>
        <dbReference type="ARBA" id="ARBA00023204"/>
    </source>
</evidence>
<dbReference type="Proteomes" id="UP000188937">
    <property type="component" value="Chromosome"/>
</dbReference>
<sequence>MSGGGASLEWEAPALVLSVAPFGEADALVHLFSPAQGVSHGLVKGGLGRRNAATWQSGNLVQVQWRARIPGQLGTVVGELAGPNAARALSSRASLACLTSLCAVADSALAEGEPYPGLCQDSAQVLAMLGTQDPETEISTLIRWETVLLRDLGFALDLFCCAVTGRTDSLIYVSPRTGRAVSEEGAGEWASRLLPLPGFLLDDADCGTPEDWRDGLRLTGHFLSRDVFGPLHRSLPAARIRLTDVVQSFVVGPGSY</sequence>
<evidence type="ECO:0000256" key="4">
    <source>
        <dbReference type="ARBA" id="ARBA00023172"/>
    </source>
</evidence>
<keyword evidence="5 7" id="KW-0234">DNA repair</keyword>
<accession>A0A1U9KEK7</accession>
<feature type="domain" description="DNA replication/recombination mediator RecO N-terminal" evidence="8">
    <location>
        <begin position="9"/>
        <end position="76"/>
    </location>
</feature>
<dbReference type="InterPro" id="IPR037278">
    <property type="entry name" value="ARFGAP/RecO"/>
</dbReference>
<dbReference type="GO" id="GO:0006310">
    <property type="term" value="P:DNA recombination"/>
    <property type="evidence" value="ECO:0007669"/>
    <property type="project" value="UniProtKB-UniRule"/>
</dbReference>
<evidence type="ECO:0000256" key="2">
    <source>
        <dbReference type="ARBA" id="ARBA00021310"/>
    </source>
</evidence>
<dbReference type="OrthoDB" id="9804792at2"/>
<dbReference type="KEGG" id="aace:A0U92_04710"/>
<dbReference type="NCBIfam" id="TIGR00613">
    <property type="entry name" value="reco"/>
    <property type="match status" value="1"/>
</dbReference>
<dbReference type="Pfam" id="PF11967">
    <property type="entry name" value="RecO_N"/>
    <property type="match status" value="1"/>
</dbReference>
<evidence type="ECO:0000259" key="8">
    <source>
        <dbReference type="Pfam" id="PF11967"/>
    </source>
</evidence>
<dbReference type="RefSeq" id="WP_077812230.1">
    <property type="nucleotide sequence ID" value="NZ_CP014692.1"/>
</dbReference>
<dbReference type="PANTHER" id="PTHR33991:SF1">
    <property type="entry name" value="DNA REPAIR PROTEIN RECO"/>
    <property type="match status" value="1"/>
</dbReference>
<gene>
    <name evidence="7" type="primary">recO</name>
    <name evidence="9" type="ORF">A0U92_04710</name>
</gene>
<dbReference type="Pfam" id="PF02565">
    <property type="entry name" value="RecO_C"/>
    <property type="match status" value="1"/>
</dbReference>
<dbReference type="EMBL" id="CP014692">
    <property type="protein sequence ID" value="AQS84188.1"/>
    <property type="molecule type" value="Genomic_DNA"/>
</dbReference>
<keyword evidence="4 7" id="KW-0233">DNA recombination</keyword>
<dbReference type="Gene3D" id="2.40.50.140">
    <property type="entry name" value="Nucleic acid-binding proteins"/>
    <property type="match status" value="1"/>
</dbReference>
<dbReference type="PANTHER" id="PTHR33991">
    <property type="entry name" value="DNA REPAIR PROTEIN RECO"/>
    <property type="match status" value="1"/>
</dbReference>
<dbReference type="InterPro" id="IPR022572">
    <property type="entry name" value="DNA_rep/recomb_RecO_N"/>
</dbReference>
<dbReference type="Gene3D" id="1.20.1440.120">
    <property type="entry name" value="Recombination protein O, C-terminal domain"/>
    <property type="match status" value="1"/>
</dbReference>
<evidence type="ECO:0000256" key="6">
    <source>
        <dbReference type="ARBA" id="ARBA00033409"/>
    </source>
</evidence>
<dbReference type="HAMAP" id="MF_00201">
    <property type="entry name" value="RecO"/>
    <property type="match status" value="1"/>
</dbReference>
<reference evidence="9 10" key="1">
    <citation type="submission" date="2016-03" db="EMBL/GenBank/DDBJ databases">
        <title>Acetic acid bacteria sequencing.</title>
        <authorList>
            <person name="Brandt J."/>
            <person name="Jakob F."/>
            <person name="Vogel R.F."/>
        </authorList>
    </citation>
    <scope>NUCLEOTIDE SEQUENCE [LARGE SCALE GENOMIC DNA]</scope>
    <source>
        <strain evidence="9 10">TMW2.1153</strain>
    </source>
</reference>
<organism evidence="9 10">
    <name type="scientific">Acetobacter aceti</name>
    <dbReference type="NCBI Taxonomy" id="435"/>
    <lineage>
        <taxon>Bacteria</taxon>
        <taxon>Pseudomonadati</taxon>
        <taxon>Pseudomonadota</taxon>
        <taxon>Alphaproteobacteria</taxon>
        <taxon>Acetobacterales</taxon>
        <taxon>Acetobacteraceae</taxon>
        <taxon>Acetobacter</taxon>
        <taxon>Acetobacter subgen. Acetobacter</taxon>
    </lineage>
</organism>
<evidence type="ECO:0000256" key="7">
    <source>
        <dbReference type="HAMAP-Rule" id="MF_00201"/>
    </source>
</evidence>
<dbReference type="InterPro" id="IPR012340">
    <property type="entry name" value="NA-bd_OB-fold"/>
</dbReference>
<proteinExistence type="inferred from homology"/>
<protein>
    <recommendedName>
        <fullName evidence="2 7">DNA repair protein RecO</fullName>
    </recommendedName>
    <alternativeName>
        <fullName evidence="6 7">Recombination protein O</fullName>
    </alternativeName>
</protein>
<dbReference type="InterPro" id="IPR003717">
    <property type="entry name" value="RecO"/>
</dbReference>
<dbReference type="SUPFAM" id="SSF57863">
    <property type="entry name" value="ArfGap/RecO-like zinc finger"/>
    <property type="match status" value="1"/>
</dbReference>
<comment type="function">
    <text evidence="7">Involved in DNA repair and RecF pathway recombination.</text>
</comment>
<dbReference type="SUPFAM" id="SSF50249">
    <property type="entry name" value="Nucleic acid-binding proteins"/>
    <property type="match status" value="1"/>
</dbReference>
<dbReference type="GO" id="GO:0006302">
    <property type="term" value="P:double-strand break repair"/>
    <property type="evidence" value="ECO:0007669"/>
    <property type="project" value="TreeGrafter"/>
</dbReference>
<evidence type="ECO:0000256" key="3">
    <source>
        <dbReference type="ARBA" id="ARBA00022763"/>
    </source>
</evidence>
<evidence type="ECO:0000256" key="1">
    <source>
        <dbReference type="ARBA" id="ARBA00007452"/>
    </source>
</evidence>
<dbReference type="InterPro" id="IPR042242">
    <property type="entry name" value="RecO_C"/>
</dbReference>
<name>A0A1U9KEK7_ACEAC</name>
<evidence type="ECO:0000313" key="9">
    <source>
        <dbReference type="EMBL" id="AQS84188.1"/>
    </source>
</evidence>
<evidence type="ECO:0000313" key="10">
    <source>
        <dbReference type="Proteomes" id="UP000188937"/>
    </source>
</evidence>
<dbReference type="AlphaFoldDB" id="A0A1U9KEK7"/>
<keyword evidence="3 7" id="KW-0227">DNA damage</keyword>
<dbReference type="STRING" id="435.A0U92_04710"/>